<feature type="binding site" evidence="2">
    <location>
        <position position="36"/>
    </location>
    <ligand>
        <name>substrate</name>
    </ligand>
</feature>
<evidence type="ECO:0000256" key="2">
    <source>
        <dbReference type="PIRSR" id="PIRSR603564-1"/>
    </source>
</evidence>
<dbReference type="KEGG" id="gni:GNIT_1232"/>
<feature type="binding site" evidence="2">
    <location>
        <position position="131"/>
    </location>
    <ligand>
        <name>substrate</name>
    </ligand>
</feature>
<feature type="binding site" evidence="2">
    <location>
        <position position="25"/>
    </location>
    <ligand>
        <name>substrate</name>
    </ligand>
</feature>
<dbReference type="eggNOG" id="COG0494">
    <property type="taxonomic scope" value="Bacteria"/>
</dbReference>
<dbReference type="RefSeq" id="WP_014108233.1">
    <property type="nucleotide sequence ID" value="NC_016041.1"/>
</dbReference>
<dbReference type="InterPro" id="IPR015797">
    <property type="entry name" value="NUDIX_hydrolase-like_dom_sf"/>
</dbReference>
<feature type="binding site" evidence="3">
    <location>
        <position position="56"/>
    </location>
    <ligand>
        <name>Mg(2+)</name>
        <dbReference type="ChEBI" id="CHEBI:18420"/>
    </ligand>
</feature>
<dbReference type="HOGENOM" id="CLU_128620_0_0_6"/>
<sequence length="144" mass="16676">MQLKRPESVLVVIRDEHNQVLIMQREDDANFWQSVTGTIEEGEIPLNAAYRELAEETGIALPKSTHPIVDCRLVSQYEIRPAWLYRYPKGSQFNNEYVFSVKVPIGLPIVLTEHTDFEWTSKQEAMQKVWSRSNRDAIALFVPD</sequence>
<dbReference type="InterPro" id="IPR051325">
    <property type="entry name" value="Nudix_hydrolase_domain"/>
</dbReference>
<dbReference type="GO" id="GO:0006754">
    <property type="term" value="P:ATP biosynthetic process"/>
    <property type="evidence" value="ECO:0007669"/>
    <property type="project" value="TreeGrafter"/>
</dbReference>
<dbReference type="OrthoDB" id="7066556at2"/>
<dbReference type="NCBIfam" id="NF006961">
    <property type="entry name" value="PRK09438.1"/>
    <property type="match status" value="1"/>
</dbReference>
<dbReference type="GO" id="GO:0019177">
    <property type="term" value="F:dihydroneopterin triphosphate pyrophosphohydrolase activity"/>
    <property type="evidence" value="ECO:0007669"/>
    <property type="project" value="InterPro"/>
</dbReference>
<evidence type="ECO:0000259" key="4">
    <source>
        <dbReference type="PROSITE" id="PS51462"/>
    </source>
</evidence>
<dbReference type="InterPro" id="IPR003564">
    <property type="entry name" value="DHNTPase"/>
</dbReference>
<dbReference type="PROSITE" id="PS51462">
    <property type="entry name" value="NUDIX"/>
    <property type="match status" value="1"/>
</dbReference>
<gene>
    <name evidence="5" type="primary">ntpA</name>
    <name evidence="5" type="ordered locus">GNIT_1232</name>
</gene>
<dbReference type="PROSITE" id="PS00893">
    <property type="entry name" value="NUDIX_BOX"/>
    <property type="match status" value="1"/>
</dbReference>
<evidence type="ECO:0000256" key="3">
    <source>
        <dbReference type="PIRSR" id="PIRSR603564-2"/>
    </source>
</evidence>
<dbReference type="Gene3D" id="3.90.79.10">
    <property type="entry name" value="Nucleoside Triphosphate Pyrophosphohydrolase"/>
    <property type="match status" value="1"/>
</dbReference>
<dbReference type="InterPro" id="IPR020084">
    <property type="entry name" value="NUDIX_hydrolase_CS"/>
</dbReference>
<dbReference type="PRINTS" id="PR01404">
    <property type="entry name" value="NPPPHYDRLASE"/>
</dbReference>
<dbReference type="GO" id="GO:0008828">
    <property type="term" value="F:dATP diphosphatase activity"/>
    <property type="evidence" value="ECO:0007669"/>
    <property type="project" value="InterPro"/>
</dbReference>
<feature type="domain" description="Nudix hydrolase" evidence="4">
    <location>
        <begin position="4"/>
        <end position="142"/>
    </location>
</feature>
<protein>
    <submittedName>
        <fullName evidence="5">dATP pyrophosphohydrolase</fullName>
    </submittedName>
</protein>
<dbReference type="STRING" id="1085623.GNIT_1232"/>
<evidence type="ECO:0000313" key="6">
    <source>
        <dbReference type="Proteomes" id="UP000009282"/>
    </source>
</evidence>
<feature type="binding site" evidence="3">
    <location>
        <position position="113"/>
    </location>
    <ligand>
        <name>Mg(2+)</name>
        <dbReference type="ChEBI" id="CHEBI:18420"/>
    </ligand>
</feature>
<accession>G4QKW9</accession>
<dbReference type="SUPFAM" id="SSF55811">
    <property type="entry name" value="Nudix"/>
    <property type="match status" value="1"/>
</dbReference>
<proteinExistence type="predicted"/>
<feature type="binding site" evidence="3">
    <location>
        <position position="52"/>
    </location>
    <ligand>
        <name>Mg(2+)</name>
        <dbReference type="ChEBI" id="CHEBI:18420"/>
    </ligand>
</feature>
<dbReference type="InterPro" id="IPR000086">
    <property type="entry name" value="NUDIX_hydrolase_dom"/>
</dbReference>
<dbReference type="PANTHER" id="PTHR21340:SF0">
    <property type="entry name" value="BIS(5'-NUCLEOSYL)-TETRAPHOSPHATASE [ASYMMETRICAL]"/>
    <property type="match status" value="1"/>
</dbReference>
<dbReference type="Pfam" id="PF00293">
    <property type="entry name" value="NUDIX"/>
    <property type="match status" value="1"/>
</dbReference>
<dbReference type="GO" id="GO:0046872">
    <property type="term" value="F:metal ion binding"/>
    <property type="evidence" value="ECO:0007669"/>
    <property type="project" value="UniProtKB-KW"/>
</dbReference>
<dbReference type="EMBL" id="CP003060">
    <property type="protein sequence ID" value="AEP29359.1"/>
    <property type="molecule type" value="Genomic_DNA"/>
</dbReference>
<comment type="cofactor">
    <cofactor evidence="3">
        <name>Mg(2+)</name>
        <dbReference type="ChEBI" id="CHEBI:18420"/>
    </cofactor>
    <text evidence="3">Binds 1 Mg(2+) ion per subunit.</text>
</comment>
<reference evidence="5 6" key="1">
    <citation type="journal article" date="2011" name="J. Bacteriol.">
        <title>Complete genome sequence of seawater bacterium Glaciecola nitratireducens FR1064T.</title>
        <authorList>
            <person name="Bian F."/>
            <person name="Qin Q.L."/>
            <person name="Xie B.B."/>
            <person name="Shu Y.L."/>
            <person name="Zhang X.Y."/>
            <person name="Yu Y."/>
            <person name="Chen B."/>
            <person name="Chen X.L."/>
            <person name="Zhou B.C."/>
            <person name="Zhang Y.Z."/>
        </authorList>
    </citation>
    <scope>NUCLEOTIDE SEQUENCE [LARGE SCALE GENOMIC DNA]</scope>
    <source>
        <strain evidence="6">JCM 12485 / KCTC 12276 / FR1064</strain>
    </source>
</reference>
<dbReference type="GO" id="GO:0046656">
    <property type="term" value="P:folic acid biosynthetic process"/>
    <property type="evidence" value="ECO:0007669"/>
    <property type="project" value="InterPro"/>
</dbReference>
<dbReference type="PANTHER" id="PTHR21340">
    <property type="entry name" value="DIADENOSINE 5,5-P1,P4-TETRAPHOSPHATE PYROPHOSPHOHYDROLASE MUTT"/>
    <property type="match status" value="1"/>
</dbReference>
<dbReference type="Proteomes" id="UP000009282">
    <property type="component" value="Chromosome"/>
</dbReference>
<keyword evidence="6" id="KW-1185">Reference proteome</keyword>
<evidence type="ECO:0000256" key="1">
    <source>
        <dbReference type="ARBA" id="ARBA00022801"/>
    </source>
</evidence>
<keyword evidence="3" id="KW-0479">Metal-binding</keyword>
<dbReference type="GO" id="GO:0004081">
    <property type="term" value="F:bis(5'-nucleosyl)-tetraphosphatase (asymmetrical) activity"/>
    <property type="evidence" value="ECO:0007669"/>
    <property type="project" value="TreeGrafter"/>
</dbReference>
<keyword evidence="1 5" id="KW-0378">Hydrolase</keyword>
<dbReference type="AlphaFoldDB" id="G4QKW9"/>
<dbReference type="GO" id="GO:0006167">
    <property type="term" value="P:AMP biosynthetic process"/>
    <property type="evidence" value="ECO:0007669"/>
    <property type="project" value="TreeGrafter"/>
</dbReference>
<dbReference type="CDD" id="cd04664">
    <property type="entry name" value="NUDIX_DHNTPase_like"/>
    <property type="match status" value="1"/>
</dbReference>
<feature type="binding site" evidence="2">
    <location>
        <position position="4"/>
    </location>
    <ligand>
        <name>substrate</name>
    </ligand>
</feature>
<keyword evidence="3" id="KW-0460">Magnesium</keyword>
<evidence type="ECO:0000313" key="5">
    <source>
        <dbReference type="EMBL" id="AEP29359.1"/>
    </source>
</evidence>
<organism evidence="5 6">
    <name type="scientific">Glaciecola nitratireducens (strain JCM 12485 / KCTC 12276 / FR1064)</name>
    <dbReference type="NCBI Taxonomy" id="1085623"/>
    <lineage>
        <taxon>Bacteria</taxon>
        <taxon>Pseudomonadati</taxon>
        <taxon>Pseudomonadota</taxon>
        <taxon>Gammaproteobacteria</taxon>
        <taxon>Alteromonadales</taxon>
        <taxon>Alteromonadaceae</taxon>
        <taxon>Brumicola</taxon>
    </lineage>
</organism>
<name>G4QKW9_GLANF</name>